<dbReference type="AlphaFoldDB" id="A0A4Q4Z985"/>
<gene>
    <name evidence="3" type="ORF">EKO23_15735</name>
</gene>
<dbReference type="GO" id="GO:0009228">
    <property type="term" value="P:thiamine biosynthetic process"/>
    <property type="evidence" value="ECO:0007669"/>
    <property type="project" value="InterPro"/>
</dbReference>
<evidence type="ECO:0008006" key="5">
    <source>
        <dbReference type="Google" id="ProtNLM"/>
    </source>
</evidence>
<dbReference type="Gene3D" id="3.30.1330.10">
    <property type="entry name" value="PurM-like, N-terminal domain"/>
    <property type="match status" value="1"/>
</dbReference>
<dbReference type="InterPro" id="IPR006283">
    <property type="entry name" value="ThiL-like"/>
</dbReference>
<dbReference type="Proteomes" id="UP000295198">
    <property type="component" value="Unassembled WGS sequence"/>
</dbReference>
<accession>A0A4Q4Z985</accession>
<dbReference type="InterPro" id="IPR016188">
    <property type="entry name" value="PurM-like_N"/>
</dbReference>
<dbReference type="InterPro" id="IPR010918">
    <property type="entry name" value="PurM-like_C_dom"/>
</dbReference>
<protein>
    <recommendedName>
        <fullName evidence="5">AIR synthase</fullName>
    </recommendedName>
</protein>
<evidence type="ECO:0000313" key="3">
    <source>
        <dbReference type="EMBL" id="RYP84470.1"/>
    </source>
</evidence>
<evidence type="ECO:0000313" key="4">
    <source>
        <dbReference type="Proteomes" id="UP000295198"/>
    </source>
</evidence>
<dbReference type="EMBL" id="SDKM01000023">
    <property type="protein sequence ID" value="RYP84470.1"/>
    <property type="molecule type" value="Genomic_DNA"/>
</dbReference>
<keyword evidence="4" id="KW-1185">Reference proteome</keyword>
<comment type="caution">
    <text evidence="3">The sequence shown here is derived from an EMBL/GenBank/DDBJ whole genome shotgun (WGS) entry which is preliminary data.</text>
</comment>
<name>A0A4Q4Z985_9ACTN</name>
<proteinExistence type="predicted"/>
<dbReference type="InterPro" id="IPR036921">
    <property type="entry name" value="PurM-like_N_sf"/>
</dbReference>
<dbReference type="SUPFAM" id="SSF55326">
    <property type="entry name" value="PurM N-terminal domain-like"/>
    <property type="match status" value="1"/>
</dbReference>
<evidence type="ECO:0000259" key="1">
    <source>
        <dbReference type="Pfam" id="PF00586"/>
    </source>
</evidence>
<dbReference type="Pfam" id="PF02769">
    <property type="entry name" value="AIRS_C"/>
    <property type="match status" value="1"/>
</dbReference>
<dbReference type="GO" id="GO:0009030">
    <property type="term" value="F:thiamine-phosphate kinase activity"/>
    <property type="evidence" value="ECO:0007669"/>
    <property type="project" value="InterPro"/>
</dbReference>
<reference evidence="3 4" key="1">
    <citation type="submission" date="2019-01" db="EMBL/GenBank/DDBJ databases">
        <title>Nocardioides guangzhouensis sp. nov., an actinobacterium isolated from soil.</title>
        <authorList>
            <person name="Fu Y."/>
            <person name="Cai Y."/>
            <person name="Lin Z."/>
            <person name="Chen P."/>
        </authorList>
    </citation>
    <scope>NUCLEOTIDE SEQUENCE [LARGE SCALE GENOMIC DNA]</scope>
    <source>
        <strain evidence="3 4">130</strain>
    </source>
</reference>
<feature type="domain" description="PurM-like N-terminal" evidence="1">
    <location>
        <begin position="69"/>
        <end position="182"/>
    </location>
</feature>
<dbReference type="OrthoDB" id="9767928at2"/>
<feature type="domain" description="PurM-like C-terminal" evidence="2">
    <location>
        <begin position="224"/>
        <end position="329"/>
    </location>
</feature>
<dbReference type="PANTHER" id="PTHR30270">
    <property type="entry name" value="THIAMINE-MONOPHOSPHATE KINASE"/>
    <property type="match status" value="1"/>
</dbReference>
<dbReference type="PANTHER" id="PTHR30270:SF0">
    <property type="entry name" value="THIAMINE-MONOPHOSPHATE KINASE"/>
    <property type="match status" value="1"/>
</dbReference>
<dbReference type="SUPFAM" id="SSF56042">
    <property type="entry name" value="PurM C-terminal domain-like"/>
    <property type="match status" value="1"/>
</dbReference>
<evidence type="ECO:0000259" key="2">
    <source>
        <dbReference type="Pfam" id="PF02769"/>
    </source>
</evidence>
<sequence>MCCPLSDRSAKSLATRSIVRGVMNNGSNHAVELGELADFLRSNPALGAKNEIKLVSDVLGAGSWVHGPGDDGAVVTARPGREQGASDADQVIACGEALLPAFVASDPYGAGVAAVLTNVNDLAAMGATPLAIVDTIVGTSELAREALRGMRDACGLYDVALVGGHLTLHDGAPAISAFGVGRAAAVLSTTNAAAGQSLIVAACTTGTMRSDFPFFSSLEARGTRMADDVRVLASVAASGACVAAKDVSIAGLVGSLAMLLEWSQLGVTLELDRLPCPVGQPMQAWLTCFPAYAFLLCSPPGREADCLSAFHARGLEAAVVGLIDESGLLKLRSGGRRATVIDLVASEVTGLAH</sequence>
<dbReference type="Gene3D" id="3.90.650.10">
    <property type="entry name" value="PurM-like C-terminal domain"/>
    <property type="match status" value="1"/>
</dbReference>
<organism evidence="3 4">
    <name type="scientific">Nocardioides guangzhouensis</name>
    <dbReference type="NCBI Taxonomy" id="2497878"/>
    <lineage>
        <taxon>Bacteria</taxon>
        <taxon>Bacillati</taxon>
        <taxon>Actinomycetota</taxon>
        <taxon>Actinomycetes</taxon>
        <taxon>Propionibacteriales</taxon>
        <taxon>Nocardioidaceae</taxon>
        <taxon>Nocardioides</taxon>
    </lineage>
</organism>
<dbReference type="InterPro" id="IPR036676">
    <property type="entry name" value="PurM-like_C_sf"/>
</dbReference>
<dbReference type="Pfam" id="PF00586">
    <property type="entry name" value="AIRS"/>
    <property type="match status" value="1"/>
</dbReference>